<dbReference type="PANTHER" id="PTHR43056">
    <property type="entry name" value="PEPTIDASE S9 PROLYL OLIGOPEPTIDASE"/>
    <property type="match status" value="1"/>
</dbReference>
<dbReference type="InterPro" id="IPR000383">
    <property type="entry name" value="Xaa-Pro-like_dom"/>
</dbReference>
<dbReference type="GO" id="GO:0016787">
    <property type="term" value="F:hydrolase activity"/>
    <property type="evidence" value="ECO:0007669"/>
    <property type="project" value="UniProtKB-KW"/>
</dbReference>
<dbReference type="InterPro" id="IPR008979">
    <property type="entry name" value="Galactose-bd-like_sf"/>
</dbReference>
<dbReference type="Gene3D" id="1.10.3020.10">
    <property type="entry name" value="alpha-amino acid ester hydrolase ( Helical cap domain)"/>
    <property type="match status" value="1"/>
</dbReference>
<dbReference type="Gene3D" id="3.40.50.1820">
    <property type="entry name" value="alpha/beta hydrolase"/>
    <property type="match status" value="1"/>
</dbReference>
<dbReference type="Pfam" id="PF08530">
    <property type="entry name" value="PepX_C"/>
    <property type="match status" value="1"/>
</dbReference>
<dbReference type="Proteomes" id="UP001418796">
    <property type="component" value="Unassembled WGS sequence"/>
</dbReference>
<dbReference type="NCBIfam" id="TIGR00976">
    <property type="entry name" value="CocE_NonD"/>
    <property type="match status" value="1"/>
</dbReference>
<dbReference type="EMBL" id="JBCITK010000001">
    <property type="protein sequence ID" value="MEN0643287.1"/>
    <property type="molecule type" value="Genomic_DNA"/>
</dbReference>
<dbReference type="Pfam" id="PF02129">
    <property type="entry name" value="Peptidase_S15"/>
    <property type="match status" value="1"/>
</dbReference>
<reference evidence="3 4" key="1">
    <citation type="submission" date="2024-03" db="EMBL/GenBank/DDBJ databases">
        <title>Bacilli Hybrid Assemblies.</title>
        <authorList>
            <person name="Kovac J."/>
        </authorList>
    </citation>
    <scope>NUCLEOTIDE SEQUENCE [LARGE SCALE GENOMIC DNA]</scope>
    <source>
        <strain evidence="3 4">FSL R7-0666</strain>
    </source>
</reference>
<evidence type="ECO:0000259" key="2">
    <source>
        <dbReference type="SMART" id="SM00939"/>
    </source>
</evidence>
<evidence type="ECO:0000313" key="3">
    <source>
        <dbReference type="EMBL" id="MEN0643287.1"/>
    </source>
</evidence>
<accession>A0ABU9VHB9</accession>
<dbReference type="Gene3D" id="2.60.120.260">
    <property type="entry name" value="Galactose-binding domain-like"/>
    <property type="match status" value="1"/>
</dbReference>
<dbReference type="SMART" id="SM00939">
    <property type="entry name" value="PepX_C"/>
    <property type="match status" value="1"/>
</dbReference>
<dbReference type="InterPro" id="IPR013736">
    <property type="entry name" value="Xaa-Pro_dipept_C"/>
</dbReference>
<protein>
    <submittedName>
        <fullName evidence="3">CocE/NonD family hydrolase</fullName>
    </submittedName>
</protein>
<proteinExistence type="predicted"/>
<sequence length="682" mass="78421">MVFNVRDSKLQIKRDFPYDVHEIENIWIPMKDGTKLSAKIWLPEGAEKTPVPAILEYLPYRKNDFTFLRDSIRHPYFAGHGYASIRVDIRGSGDSDGILYDEYLPREQEDALEILEWIEAQPWSTGKVGMIGKSWGGFNGLQVASHQPKQLKAVITLCSTDDRFADDVHYMGGNILASDMLWWSSTMLAYNARPADPAYVGDEWKDKWLNRLEKTPPFVEEWLTHQRRDHYWKQGSVCENYSSMTVPVFAVGGWADGYTNAIFRLLENLKGPKKGLIGPWAHEYPEVAVPGPAIGFLQECLRWWDHWLKDKDTGMMDEPILRAWMQDYVPPEVDYEERPGRWIEEQSWPAPSIETKRYFLDKSNLLDQWDKENKVNISSVQQHGLYSGVWCPFGQPGDLASDQRMEDGLSVTFTSEVLQEEMELLGFPNMKMTVSSDQKEAMIAVRLCDIAPDGASTLISWGMMNLNHLKGHEHPEDLVPGEKYIVDVQLNAVGQKVPSGHKLQVCVSPTYWPHAWPSKKPVTLTLFTDENTKLELPIRHRADNEAESWPFQAPEAAAVAKKEVLRKEKRERVIQYNLLSKEWVLDDFSDEGARKIIENGVEYGSTNRNVYTIKEGDPLSAKATCKWSLTVGRGEWQTRLETSSQMTSDLEYFYLKNIVTAFESDQEIFSKTWDKKIRRDFQ</sequence>
<dbReference type="PANTHER" id="PTHR43056:SF10">
    <property type="entry name" value="COCE_NOND FAMILY, PUTATIVE (AFU_ORTHOLOGUE AFUA_7G00600)-RELATED"/>
    <property type="match status" value="1"/>
</dbReference>
<dbReference type="InterPro" id="IPR005674">
    <property type="entry name" value="CocE/Ser_esterase"/>
</dbReference>
<evidence type="ECO:0000313" key="4">
    <source>
        <dbReference type="Proteomes" id="UP001418796"/>
    </source>
</evidence>
<dbReference type="InterPro" id="IPR050585">
    <property type="entry name" value="Xaa-Pro_dipeptidyl-ppase/CocE"/>
</dbReference>
<comment type="caution">
    <text evidence="3">The sequence shown here is derived from an EMBL/GenBank/DDBJ whole genome shotgun (WGS) entry which is preliminary data.</text>
</comment>
<gene>
    <name evidence="3" type="ORF">MKY91_09030</name>
</gene>
<organism evidence="3 4">
    <name type="scientific">Alkalicoccobacillus gibsonii</name>
    <dbReference type="NCBI Taxonomy" id="79881"/>
    <lineage>
        <taxon>Bacteria</taxon>
        <taxon>Bacillati</taxon>
        <taxon>Bacillota</taxon>
        <taxon>Bacilli</taxon>
        <taxon>Bacillales</taxon>
        <taxon>Bacillaceae</taxon>
        <taxon>Alkalicoccobacillus</taxon>
    </lineage>
</organism>
<keyword evidence="1 3" id="KW-0378">Hydrolase</keyword>
<dbReference type="SUPFAM" id="SSF49785">
    <property type="entry name" value="Galactose-binding domain-like"/>
    <property type="match status" value="1"/>
</dbReference>
<evidence type="ECO:0000256" key="1">
    <source>
        <dbReference type="ARBA" id="ARBA00022801"/>
    </source>
</evidence>
<feature type="domain" description="Xaa-Pro dipeptidyl-peptidase C-terminal" evidence="2">
    <location>
        <begin position="301"/>
        <end position="557"/>
    </location>
</feature>
<keyword evidence="4" id="KW-1185">Reference proteome</keyword>
<name>A0ABU9VHB9_9BACI</name>
<dbReference type="RefSeq" id="WP_343130238.1">
    <property type="nucleotide sequence ID" value="NZ_JBCITK010000001.1"/>
</dbReference>
<dbReference type="InterPro" id="IPR029058">
    <property type="entry name" value="AB_hydrolase_fold"/>
</dbReference>
<dbReference type="SUPFAM" id="SSF53474">
    <property type="entry name" value="alpha/beta-Hydrolases"/>
    <property type="match status" value="1"/>
</dbReference>